<sequence>MPRPPEISEISPTPDLPRHLHSLLLDLSSYPYPHVPNPPDVKKRASVALIIRIQPRYTHPPPPTGVNGSSIRGDHGDNEEQTVEQRLEAFFSQEWVQHGDPEVLFIKRAHRPGDRWTSHVALPGGRRDPEDESDRAAAVRETFEEVGISLNDTNSIAVGNLPERVVTTSWGKVPLMVLCPYVYVMTSAEPPALRLQPSEVASAHWVSVRALLSPGQRTFWHEDISNRLARQEFGLKRAFLRVTLGKMIFAAVRLIPSQSCFASTIPGFVPDDVVVDTSASTSSSSSSSGSSWRSMPLARLLPAAETSPATETPLLLWGLTLGIMADFLDLLPPHNSVRLWTYPTFTSPDVRFILWALSYRFRSRKAKEVLAVLDTPEPVPKPIEGADKGGVTAIEEGLEAMGTRNDESVVIVQPEEGDADTTPESGISGLGVERYYSRLGRKRTRSSAIGVLLDGYYDLVRKAVAVASVGRVSVVVAAVAWACVRLRKR</sequence>
<protein>
    <submittedName>
        <fullName evidence="3">Nudix family hydrolase-like protein</fullName>
    </submittedName>
</protein>
<dbReference type="PROSITE" id="PS51462">
    <property type="entry name" value="NUDIX"/>
    <property type="match status" value="1"/>
</dbReference>
<dbReference type="PANTHER" id="PTHR12992:SF44">
    <property type="entry name" value="NUDIX HYDROLASE DOMAIN-CONTAINING PROTEIN"/>
    <property type="match status" value="1"/>
</dbReference>
<dbReference type="Gene3D" id="3.90.79.10">
    <property type="entry name" value="Nucleoside Triphosphate Pyrophosphohydrolase"/>
    <property type="match status" value="1"/>
</dbReference>
<dbReference type="InterPro" id="IPR045121">
    <property type="entry name" value="CoAse"/>
</dbReference>
<keyword evidence="4" id="KW-1185">Reference proteome</keyword>
<feature type="region of interest" description="Disordered" evidence="1">
    <location>
        <begin position="56"/>
        <end position="77"/>
    </location>
</feature>
<dbReference type="Proteomes" id="UP001492380">
    <property type="component" value="Unassembled WGS sequence"/>
</dbReference>
<dbReference type="InterPro" id="IPR000086">
    <property type="entry name" value="NUDIX_hydrolase_dom"/>
</dbReference>
<evidence type="ECO:0000259" key="2">
    <source>
        <dbReference type="PROSITE" id="PS51462"/>
    </source>
</evidence>
<dbReference type="PANTHER" id="PTHR12992">
    <property type="entry name" value="NUDIX HYDROLASE"/>
    <property type="match status" value="1"/>
</dbReference>
<accession>A0ABR1Z4B5</accession>
<dbReference type="SUPFAM" id="SSF55811">
    <property type="entry name" value="Nudix"/>
    <property type="match status" value="1"/>
</dbReference>
<name>A0ABR1Z4B5_9PEZI</name>
<proteinExistence type="predicted"/>
<evidence type="ECO:0000313" key="4">
    <source>
        <dbReference type="Proteomes" id="UP001492380"/>
    </source>
</evidence>
<organism evidence="3 4">
    <name type="scientific">Phyllosticta capitalensis</name>
    <dbReference type="NCBI Taxonomy" id="121624"/>
    <lineage>
        <taxon>Eukaryota</taxon>
        <taxon>Fungi</taxon>
        <taxon>Dikarya</taxon>
        <taxon>Ascomycota</taxon>
        <taxon>Pezizomycotina</taxon>
        <taxon>Dothideomycetes</taxon>
        <taxon>Dothideomycetes incertae sedis</taxon>
        <taxon>Botryosphaeriales</taxon>
        <taxon>Phyllostictaceae</taxon>
        <taxon>Phyllosticta</taxon>
    </lineage>
</organism>
<comment type="caution">
    <text evidence="3">The sequence shown here is derived from an EMBL/GenBank/DDBJ whole genome shotgun (WGS) entry which is preliminary data.</text>
</comment>
<evidence type="ECO:0000313" key="3">
    <source>
        <dbReference type="EMBL" id="KAK8247228.1"/>
    </source>
</evidence>
<gene>
    <name evidence="3" type="ORF">HDK90DRAFT_501060</name>
</gene>
<dbReference type="EMBL" id="JBBWRZ010000001">
    <property type="protein sequence ID" value="KAK8247228.1"/>
    <property type="molecule type" value="Genomic_DNA"/>
</dbReference>
<dbReference type="InterPro" id="IPR015797">
    <property type="entry name" value="NUDIX_hydrolase-like_dom_sf"/>
</dbReference>
<evidence type="ECO:0000256" key="1">
    <source>
        <dbReference type="SAM" id="MobiDB-lite"/>
    </source>
</evidence>
<dbReference type="CDD" id="cd03426">
    <property type="entry name" value="NUDIX_CoAse_Nudt7"/>
    <property type="match status" value="1"/>
</dbReference>
<dbReference type="Pfam" id="PF00293">
    <property type="entry name" value="NUDIX"/>
    <property type="match status" value="1"/>
</dbReference>
<feature type="domain" description="Nudix hydrolase" evidence="2">
    <location>
        <begin position="85"/>
        <end position="228"/>
    </location>
</feature>
<reference evidence="3 4" key="1">
    <citation type="submission" date="2024-04" db="EMBL/GenBank/DDBJ databases">
        <title>Phyllosticta paracitricarpa is synonymous to the EU quarantine fungus P. citricarpa based on phylogenomic analyses.</title>
        <authorList>
            <consortium name="Lawrence Berkeley National Laboratory"/>
            <person name="Van Ingen-Buijs V.A."/>
            <person name="Van Westerhoven A.C."/>
            <person name="Haridas S."/>
            <person name="Skiadas P."/>
            <person name="Martin F."/>
            <person name="Groenewald J.Z."/>
            <person name="Crous P.W."/>
            <person name="Seidl M.F."/>
        </authorList>
    </citation>
    <scope>NUCLEOTIDE SEQUENCE [LARGE SCALE GENOMIC DNA]</scope>
    <source>
        <strain evidence="3 4">CBS 123374</strain>
    </source>
</reference>